<comment type="similarity">
    <text evidence="4">Belongs to the adenylate kinase family.</text>
</comment>
<evidence type="ECO:0000256" key="1">
    <source>
        <dbReference type="ARBA" id="ARBA00022679"/>
    </source>
</evidence>
<protein>
    <submittedName>
        <fullName evidence="6">p-loop containing nucleoside triphosphate hydrolase protein</fullName>
    </submittedName>
</protein>
<accession>A0A137P1E2</accession>
<evidence type="ECO:0000256" key="5">
    <source>
        <dbReference type="SAM" id="MobiDB-lite"/>
    </source>
</evidence>
<reference evidence="6 7" key="1">
    <citation type="journal article" date="2015" name="Genome Biol. Evol.">
        <title>Phylogenomic analyses indicate that early fungi evolved digesting cell walls of algal ancestors of land plants.</title>
        <authorList>
            <person name="Chang Y."/>
            <person name="Wang S."/>
            <person name="Sekimoto S."/>
            <person name="Aerts A.L."/>
            <person name="Choi C."/>
            <person name="Clum A."/>
            <person name="LaButti K.M."/>
            <person name="Lindquist E.A."/>
            <person name="Yee Ngan C."/>
            <person name="Ohm R.A."/>
            <person name="Salamov A.A."/>
            <person name="Grigoriev I.V."/>
            <person name="Spatafora J.W."/>
            <person name="Berbee M.L."/>
        </authorList>
    </citation>
    <scope>NUCLEOTIDE SEQUENCE [LARGE SCALE GENOMIC DNA]</scope>
    <source>
        <strain evidence="6 7">NRRL 28638</strain>
    </source>
</reference>
<keyword evidence="7" id="KW-1185">Reference proteome</keyword>
<dbReference type="AlphaFoldDB" id="A0A137P1E2"/>
<dbReference type="GO" id="GO:0006139">
    <property type="term" value="P:nucleobase-containing compound metabolic process"/>
    <property type="evidence" value="ECO:0007669"/>
    <property type="project" value="InterPro"/>
</dbReference>
<evidence type="ECO:0000256" key="4">
    <source>
        <dbReference type="RuleBase" id="RU003330"/>
    </source>
</evidence>
<evidence type="ECO:0000313" key="7">
    <source>
        <dbReference type="Proteomes" id="UP000070444"/>
    </source>
</evidence>
<proteinExistence type="inferred from homology"/>
<dbReference type="PANTHER" id="PTHR23359">
    <property type="entry name" value="NUCLEOTIDE KINASE"/>
    <property type="match status" value="1"/>
</dbReference>
<dbReference type="InterPro" id="IPR000850">
    <property type="entry name" value="Adenylat/UMP-CMP_kin"/>
</dbReference>
<dbReference type="Pfam" id="PF00406">
    <property type="entry name" value="ADK"/>
    <property type="match status" value="1"/>
</dbReference>
<gene>
    <name evidence="6" type="ORF">CONCODRAFT_79603</name>
</gene>
<evidence type="ECO:0000256" key="2">
    <source>
        <dbReference type="ARBA" id="ARBA00022741"/>
    </source>
</evidence>
<keyword evidence="2" id="KW-0547">Nucleotide-binding</keyword>
<dbReference type="STRING" id="796925.A0A137P1E2"/>
<dbReference type="PRINTS" id="PR00094">
    <property type="entry name" value="ADENYLTKNASE"/>
</dbReference>
<dbReference type="GO" id="GO:0019205">
    <property type="term" value="F:nucleobase-containing compound kinase activity"/>
    <property type="evidence" value="ECO:0007669"/>
    <property type="project" value="InterPro"/>
</dbReference>
<dbReference type="GO" id="GO:0005524">
    <property type="term" value="F:ATP binding"/>
    <property type="evidence" value="ECO:0007669"/>
    <property type="project" value="InterPro"/>
</dbReference>
<keyword evidence="1 4" id="KW-0808">Transferase</keyword>
<dbReference type="Proteomes" id="UP000070444">
    <property type="component" value="Unassembled WGS sequence"/>
</dbReference>
<keyword evidence="3 4" id="KW-0418">Kinase</keyword>
<dbReference type="GO" id="GO:0016787">
    <property type="term" value="F:hydrolase activity"/>
    <property type="evidence" value="ECO:0007669"/>
    <property type="project" value="UniProtKB-KW"/>
</dbReference>
<dbReference type="OrthoDB" id="248923at2759"/>
<dbReference type="Gene3D" id="3.40.50.300">
    <property type="entry name" value="P-loop containing nucleotide triphosphate hydrolases"/>
    <property type="match status" value="1"/>
</dbReference>
<dbReference type="CDD" id="cd01428">
    <property type="entry name" value="ADK"/>
    <property type="match status" value="1"/>
</dbReference>
<dbReference type="SUPFAM" id="SSF52540">
    <property type="entry name" value="P-loop containing nucleoside triphosphate hydrolases"/>
    <property type="match status" value="1"/>
</dbReference>
<name>A0A137P1E2_CONC2</name>
<dbReference type="EMBL" id="KQ964557">
    <property type="protein sequence ID" value="KXN68863.1"/>
    <property type="molecule type" value="Genomic_DNA"/>
</dbReference>
<dbReference type="InterPro" id="IPR033690">
    <property type="entry name" value="Adenylat_kinase_CS"/>
</dbReference>
<keyword evidence="6" id="KW-0378">Hydrolase</keyword>
<organism evidence="6 7">
    <name type="scientific">Conidiobolus coronatus (strain ATCC 28846 / CBS 209.66 / NRRL 28638)</name>
    <name type="common">Delacroixia coronata</name>
    <dbReference type="NCBI Taxonomy" id="796925"/>
    <lineage>
        <taxon>Eukaryota</taxon>
        <taxon>Fungi</taxon>
        <taxon>Fungi incertae sedis</taxon>
        <taxon>Zoopagomycota</taxon>
        <taxon>Entomophthoromycotina</taxon>
        <taxon>Entomophthoromycetes</taxon>
        <taxon>Entomophthorales</taxon>
        <taxon>Ancylistaceae</taxon>
        <taxon>Conidiobolus</taxon>
    </lineage>
</organism>
<evidence type="ECO:0000313" key="6">
    <source>
        <dbReference type="EMBL" id="KXN68863.1"/>
    </source>
</evidence>
<sequence length="340" mass="37717">MALRPSSPVMRNIAPRCNNYLNLMTHSTGHSPIRPSSPIPGQGLVIRGLNLMNQSVSLASSASHSPISTPPNELVNHQPMFPHSHLRTECFLFDRVWNRLILSNPKLMHSIPNRLVFLMGAPGSGKGTVTPHIIKSQGITNESISTSSLLNTPEMREMINQGRLIDDETVLELLIKKLSTMNKDSPVIIDGFPRSENQVQCVTALFEMMQKLSAYTGAPAPEFDVVVLHVNADTSIARQAQRGIDAKLHNEAIKSGKKTGKPMEERATDFDINLIKKRYNCYESEVHSLMNLSRAFPFHILNAETTIDKVVDQMLPIFQPTKQSPSQSSAHLAVPQPKHI</sequence>
<dbReference type="InterPro" id="IPR027417">
    <property type="entry name" value="P-loop_NTPase"/>
</dbReference>
<dbReference type="PROSITE" id="PS00113">
    <property type="entry name" value="ADENYLATE_KINASE"/>
    <property type="match status" value="1"/>
</dbReference>
<feature type="region of interest" description="Disordered" evidence="5">
    <location>
        <begin position="320"/>
        <end position="340"/>
    </location>
</feature>
<evidence type="ECO:0000256" key="3">
    <source>
        <dbReference type="ARBA" id="ARBA00022777"/>
    </source>
</evidence>
<feature type="compositionally biased region" description="Polar residues" evidence="5">
    <location>
        <begin position="320"/>
        <end position="330"/>
    </location>
</feature>